<feature type="binding site" evidence="12">
    <location>
        <position position="221"/>
    </location>
    <ligand>
        <name>Mg(2+)</name>
        <dbReference type="ChEBI" id="CHEBI:18420"/>
        <label>2</label>
    </ligand>
</feature>
<accession>D1CG47</accession>
<evidence type="ECO:0000256" key="9">
    <source>
        <dbReference type="ARBA" id="ARBA00023235"/>
    </source>
</evidence>
<dbReference type="eggNOG" id="COG2115">
    <property type="taxonomic scope" value="Bacteria"/>
</dbReference>
<evidence type="ECO:0000256" key="6">
    <source>
        <dbReference type="ARBA" id="ARBA00022490"/>
    </source>
</evidence>
<dbReference type="SUPFAM" id="SSF51658">
    <property type="entry name" value="Xylose isomerase-like"/>
    <property type="match status" value="1"/>
</dbReference>
<dbReference type="STRING" id="525904.Tter_0987"/>
<evidence type="ECO:0000313" key="17">
    <source>
        <dbReference type="Proteomes" id="UP000000323"/>
    </source>
</evidence>
<dbReference type="GO" id="GO:0042732">
    <property type="term" value="P:D-xylose metabolic process"/>
    <property type="evidence" value="ECO:0007669"/>
    <property type="project" value="UniProtKB-UniRule"/>
</dbReference>
<dbReference type="HOGENOM" id="CLU_060750_0_0_0"/>
<evidence type="ECO:0000256" key="1">
    <source>
        <dbReference type="ARBA" id="ARBA00004496"/>
    </source>
</evidence>
<dbReference type="GO" id="GO:0000287">
    <property type="term" value="F:magnesium ion binding"/>
    <property type="evidence" value="ECO:0007669"/>
    <property type="project" value="UniProtKB-UniRule"/>
</dbReference>
<comment type="catalytic activity">
    <reaction evidence="11 12 13">
        <text>alpha-D-xylose = alpha-D-xylulofuranose</text>
        <dbReference type="Rhea" id="RHEA:22816"/>
        <dbReference type="ChEBI" id="CHEBI:28518"/>
        <dbReference type="ChEBI" id="CHEBI:188998"/>
        <dbReference type="EC" id="5.3.1.5"/>
    </reaction>
</comment>
<dbReference type="InterPro" id="IPR036237">
    <property type="entry name" value="Xyl_isomerase-like_sf"/>
</dbReference>
<dbReference type="OrthoDB" id="9763981at2"/>
<evidence type="ECO:0000259" key="15">
    <source>
        <dbReference type="Pfam" id="PF01261"/>
    </source>
</evidence>
<evidence type="ECO:0000256" key="7">
    <source>
        <dbReference type="ARBA" id="ARBA00022629"/>
    </source>
</evidence>
<keyword evidence="10 12" id="KW-0119">Carbohydrate metabolism</keyword>
<dbReference type="Pfam" id="PF01261">
    <property type="entry name" value="AP_endonuc_2"/>
    <property type="match status" value="1"/>
</dbReference>
<keyword evidence="9 12" id="KW-0413">Isomerase</keyword>
<dbReference type="AlphaFoldDB" id="D1CG47"/>
<feature type="active site" evidence="12">
    <location>
        <position position="55"/>
    </location>
</feature>
<organism evidence="16 17">
    <name type="scientific">Thermobaculum terrenum (strain ATCC BAA-798 / CCMEE 7001 / YNP1)</name>
    <dbReference type="NCBI Taxonomy" id="525904"/>
    <lineage>
        <taxon>Bacteria</taxon>
        <taxon>Bacillati</taxon>
        <taxon>Chloroflexota</taxon>
        <taxon>Chloroflexia</taxon>
        <taxon>Candidatus Thermobaculales</taxon>
        <taxon>Candidatus Thermobaculaceae</taxon>
        <taxon>Thermobaculum</taxon>
    </lineage>
</organism>
<evidence type="ECO:0000256" key="8">
    <source>
        <dbReference type="ARBA" id="ARBA00022723"/>
    </source>
</evidence>
<dbReference type="PANTHER" id="PTHR48408">
    <property type="match status" value="1"/>
</dbReference>
<evidence type="ECO:0000256" key="11">
    <source>
        <dbReference type="ARBA" id="ARBA00033659"/>
    </source>
</evidence>
<dbReference type="InterPro" id="IPR001998">
    <property type="entry name" value="Xylose_isomerase"/>
</dbReference>
<dbReference type="PRINTS" id="PR00688">
    <property type="entry name" value="XYLOSISMRASE"/>
</dbReference>
<reference evidence="17" key="1">
    <citation type="journal article" date="2010" name="Stand. Genomic Sci.">
        <title>Complete genome sequence of 'Thermobaculum terrenum' type strain (YNP1).</title>
        <authorList>
            <person name="Kiss H."/>
            <person name="Cleland D."/>
            <person name="Lapidus A."/>
            <person name="Lucas S."/>
            <person name="Glavina Del Rio T."/>
            <person name="Nolan M."/>
            <person name="Tice H."/>
            <person name="Han C."/>
            <person name="Goodwin L."/>
            <person name="Pitluck S."/>
            <person name="Liolios K."/>
            <person name="Ivanova N."/>
            <person name="Mavromatis K."/>
            <person name="Ovchinnikova G."/>
            <person name="Pati A."/>
            <person name="Chen A."/>
            <person name="Palaniappan K."/>
            <person name="Land M."/>
            <person name="Hauser L."/>
            <person name="Chang Y."/>
            <person name="Jeffries C."/>
            <person name="Lu M."/>
            <person name="Brettin T."/>
            <person name="Detter J."/>
            <person name="Goker M."/>
            <person name="Tindall B."/>
            <person name="Beck B."/>
            <person name="McDermott T."/>
            <person name="Woyke T."/>
            <person name="Bristow J."/>
            <person name="Eisen J."/>
            <person name="Markowitz V."/>
            <person name="Hugenholtz P."/>
            <person name="Kyrpides N."/>
            <person name="Klenk H."/>
            <person name="Cheng J."/>
        </authorList>
    </citation>
    <scope>NUCLEOTIDE SEQUENCE [LARGE SCALE GENOMIC DNA]</scope>
    <source>
        <strain evidence="17">ATCC BAA-798 / YNP1</strain>
    </source>
</reference>
<dbReference type="Gene3D" id="3.20.20.150">
    <property type="entry name" value="Divalent-metal-dependent TIM barrel enzymes"/>
    <property type="match status" value="1"/>
</dbReference>
<gene>
    <name evidence="12" type="primary">xylA</name>
    <name evidence="16" type="ordered locus">Tter_0987</name>
</gene>
<evidence type="ECO:0000256" key="4">
    <source>
        <dbReference type="ARBA" id="ARBA00011958"/>
    </source>
</evidence>
<dbReference type="RefSeq" id="WP_012874938.1">
    <property type="nucleotide sequence ID" value="NC_013525.1"/>
</dbReference>
<feature type="binding site" evidence="12">
    <location>
        <position position="246"/>
    </location>
    <ligand>
        <name>Mg(2+)</name>
        <dbReference type="ChEBI" id="CHEBI:18420"/>
        <label>1</label>
    </ligand>
</feature>
<comment type="similarity">
    <text evidence="2 12 13">Belongs to the xylose isomerase family.</text>
</comment>
<evidence type="ECO:0000256" key="12">
    <source>
        <dbReference type="HAMAP-Rule" id="MF_00455"/>
    </source>
</evidence>
<feature type="binding site" evidence="12">
    <location>
        <position position="218"/>
    </location>
    <ligand>
        <name>Mg(2+)</name>
        <dbReference type="ChEBI" id="CHEBI:18420"/>
        <label>2</label>
    </ligand>
</feature>
<feature type="active site" evidence="12">
    <location>
        <position position="58"/>
    </location>
</feature>
<keyword evidence="12" id="KW-0460">Magnesium</keyword>
<comment type="cofactor">
    <cofactor evidence="12">
        <name>Mg(2+)</name>
        <dbReference type="ChEBI" id="CHEBI:18420"/>
    </cofactor>
    <text evidence="12">Binds 2 magnesium ions per subunit.</text>
</comment>
<dbReference type="PROSITE" id="PS51415">
    <property type="entry name" value="XYLOSE_ISOMERASE"/>
    <property type="match status" value="1"/>
</dbReference>
<protein>
    <recommendedName>
        <fullName evidence="5 12">Xylose isomerase</fullName>
        <ecNumber evidence="4 12">5.3.1.5</ecNumber>
    </recommendedName>
</protein>
<comment type="subcellular location">
    <subcellularLocation>
        <location evidence="1 12 14">Cytoplasm</location>
    </subcellularLocation>
</comment>
<comment type="subunit">
    <text evidence="3 12 14">Homotetramer.</text>
</comment>
<sequence>MADYTPKKSDKFTFGLWTVGNIGRDPFGDPVRTPMTPEHIVHKLSELGAYGVNFHDNDLVPFGASAQERDRIVKSFKKALEDTGMVVPMATTNLFTHPIFKDGAFTSSDAKVRAFALQKTMQAIDLGAELGATTYVFWGGREGSETDAYRNPVDAIKRFREAINYLCDYVIDQGYNMRFALEPKPNEPRGDIYFPTVGHMLHFISTLDHPEMVGLNPEFAHETMAGLNFVHAVAEAIEAGKLFHIDLNDQIIGRYDQDFRFASENPKRAFFLVKLLEDSGYDGPRHFDAHAYRTEDEEGVWAFARGCMRSYLILKEKAQKFNKDAEIQGLLAEIRAEDENYQGPSASDGYSREHAQQVKDYKFDVTALSQRGRKYEELDQLVMELLLGVR</sequence>
<comment type="caution">
    <text evidence="12">Lacks conserved residue(s) required for the propagation of feature annotation.</text>
</comment>
<evidence type="ECO:0000256" key="10">
    <source>
        <dbReference type="ARBA" id="ARBA00023277"/>
    </source>
</evidence>
<name>D1CG47_THET1</name>
<evidence type="ECO:0000313" key="16">
    <source>
        <dbReference type="EMBL" id="ACZ41903.1"/>
    </source>
</evidence>
<keyword evidence="7 12" id="KW-0859">Xylose metabolism</keyword>
<keyword evidence="17" id="KW-1185">Reference proteome</keyword>
<dbReference type="EMBL" id="CP001825">
    <property type="protein sequence ID" value="ACZ41903.1"/>
    <property type="molecule type" value="Genomic_DNA"/>
</dbReference>
<evidence type="ECO:0000256" key="14">
    <source>
        <dbReference type="RuleBase" id="RU000610"/>
    </source>
</evidence>
<evidence type="ECO:0000256" key="2">
    <source>
        <dbReference type="ARBA" id="ARBA00005765"/>
    </source>
</evidence>
<dbReference type="InterPro" id="IPR013453">
    <property type="entry name" value="XylA_actinobac"/>
</dbReference>
<dbReference type="HAMAP" id="MF_00455">
    <property type="entry name" value="Xylose_isom_A"/>
    <property type="match status" value="1"/>
</dbReference>
<dbReference type="PANTHER" id="PTHR48408:SF1">
    <property type="entry name" value="XYLOSE ISOMERASE"/>
    <property type="match status" value="1"/>
</dbReference>
<feature type="binding site" evidence="12">
    <location>
        <position position="288"/>
    </location>
    <ligand>
        <name>Mg(2+)</name>
        <dbReference type="ChEBI" id="CHEBI:18420"/>
        <label>1</label>
    </ligand>
</feature>
<dbReference type="Proteomes" id="UP000000323">
    <property type="component" value="Chromosome 1"/>
</dbReference>
<evidence type="ECO:0000256" key="3">
    <source>
        <dbReference type="ARBA" id="ARBA00011881"/>
    </source>
</evidence>
<evidence type="ECO:0000256" key="5">
    <source>
        <dbReference type="ARBA" id="ARBA00018232"/>
    </source>
</evidence>
<dbReference type="GO" id="GO:0005737">
    <property type="term" value="C:cytoplasm"/>
    <property type="evidence" value="ECO:0007669"/>
    <property type="project" value="UniProtKB-SubCell"/>
</dbReference>
<proteinExistence type="inferred from homology"/>
<keyword evidence="8 12" id="KW-0479">Metal-binding</keyword>
<dbReference type="EC" id="5.3.1.5" evidence="4 12"/>
<keyword evidence="6 12" id="KW-0963">Cytoplasm</keyword>
<dbReference type="KEGG" id="ttr:Tter_0987"/>
<feature type="domain" description="Xylose isomerase-like TIM barrel" evidence="15">
    <location>
        <begin position="42"/>
        <end position="309"/>
    </location>
</feature>
<feature type="binding site" evidence="12">
    <location>
        <position position="182"/>
    </location>
    <ligand>
        <name>Mg(2+)</name>
        <dbReference type="ChEBI" id="CHEBI:18420"/>
        <label>1</label>
    </ligand>
</feature>
<dbReference type="GO" id="GO:0009045">
    <property type="term" value="F:xylose isomerase activity"/>
    <property type="evidence" value="ECO:0007669"/>
    <property type="project" value="UniProtKB-UniRule"/>
</dbReference>
<dbReference type="NCBIfam" id="TIGR02631">
    <property type="entry name" value="xylA_Arthro"/>
    <property type="match status" value="1"/>
</dbReference>
<evidence type="ECO:0000256" key="13">
    <source>
        <dbReference type="RuleBase" id="RU000609"/>
    </source>
</evidence>
<feature type="binding site" evidence="12">
    <location>
        <position position="218"/>
    </location>
    <ligand>
        <name>Mg(2+)</name>
        <dbReference type="ChEBI" id="CHEBI:18420"/>
        <label>1</label>
    </ligand>
</feature>
<dbReference type="InterPro" id="IPR013022">
    <property type="entry name" value="Xyl_isomerase-like_TIM-brl"/>
</dbReference>